<evidence type="ECO:0000313" key="2">
    <source>
        <dbReference type="EMBL" id="TDX51640.1"/>
    </source>
</evidence>
<dbReference type="PANTHER" id="PTHR30217:SF10">
    <property type="entry name" value="23S RRNA 5-HYDROXYCYTIDINE C2501 SYNTHASE"/>
    <property type="match status" value="1"/>
</dbReference>
<name>A0A4R8H8P3_9FIRM</name>
<dbReference type="InterPro" id="IPR051454">
    <property type="entry name" value="RNA/ubiquinone_mod_enzymes"/>
</dbReference>
<dbReference type="GO" id="GO:0008233">
    <property type="term" value="F:peptidase activity"/>
    <property type="evidence" value="ECO:0007669"/>
    <property type="project" value="UniProtKB-KW"/>
</dbReference>
<comment type="caution">
    <text evidence="2">The sequence shown here is derived from an EMBL/GenBank/DDBJ whole genome shotgun (WGS) entry which is preliminary data.</text>
</comment>
<evidence type="ECO:0000259" key="1">
    <source>
        <dbReference type="Pfam" id="PF12392"/>
    </source>
</evidence>
<organism evidence="2 3">
    <name type="scientific">Orenia marismortui</name>
    <dbReference type="NCBI Taxonomy" id="46469"/>
    <lineage>
        <taxon>Bacteria</taxon>
        <taxon>Bacillati</taxon>
        <taxon>Bacillota</taxon>
        <taxon>Clostridia</taxon>
        <taxon>Halanaerobiales</taxon>
        <taxon>Halobacteroidaceae</taxon>
        <taxon>Orenia</taxon>
    </lineage>
</organism>
<dbReference type="RefSeq" id="WP_134116467.1">
    <property type="nucleotide sequence ID" value="NZ_SOEG01000011.1"/>
</dbReference>
<dbReference type="STRING" id="926561.GCA_000379025_01266"/>
<dbReference type="AlphaFoldDB" id="A0A4R8H8P3"/>
<protein>
    <submittedName>
        <fullName evidence="2">Putative protease</fullName>
    </submittedName>
</protein>
<feature type="domain" description="Peptidase U32 collagenase" evidence="1">
    <location>
        <begin position="393"/>
        <end position="512"/>
    </location>
</feature>
<dbReference type="InterPro" id="IPR001539">
    <property type="entry name" value="Peptidase_U32"/>
</dbReference>
<dbReference type="EMBL" id="SOEG01000011">
    <property type="protein sequence ID" value="TDX51640.1"/>
    <property type="molecule type" value="Genomic_DNA"/>
</dbReference>
<reference evidence="2 3" key="1">
    <citation type="submission" date="2019-03" db="EMBL/GenBank/DDBJ databases">
        <title>Subsurface microbial communities from deep shales in Ohio and West Virginia, USA.</title>
        <authorList>
            <person name="Wrighton K."/>
        </authorList>
    </citation>
    <scope>NUCLEOTIDE SEQUENCE [LARGE SCALE GENOMIC DNA]</scope>
    <source>
        <strain evidence="2 3">MSL 6dP</strain>
    </source>
</reference>
<gene>
    <name evidence="2" type="ORF">C7959_11136</name>
</gene>
<dbReference type="InterPro" id="IPR036822">
    <property type="entry name" value="CutC-like_dom_sf"/>
</dbReference>
<sequence length="827" mass="94822">MYNYRSKQVELLSPVGNWDSLYAAVQNGCDAVYLGGKSFNARENADNFSLEELKKVFDYAHIRGVKVYLTVNTLYKDSEVEDVLEFIEKIYHYGVDAVILQDLGVARLVSLNFPDLELHASTQLTIHNLEGARYLEELGFSRVVVARELSIPEIKEIAEGSNIEVESFVHGALCISYSGQCLMSSLIGGRSGNRGRCAQPCRLPYTLVDLENEGVVSEEFNKQHLLSPKDINTLEIIPKLIDAGITSFKIEGRMKRAEYTALITEKYRKYLDQSLAVQETEYQVKEEDQEEVKQIFNRGGFIPGYYLGKNNLDLISYQRPKNWGVKVAQVIEYDYQTKECKVKLSKEVKAGDGIEIWTKSGRNPGLILSKYDQITDDIILFKISGRISSGDLVYRTSHQELLTRLQESFQLKDTIKNLEIYGRFSAKLGESMKLKLWDQAGHYVESSSDFLPEEAKKRAIGAEDFQEQLEKLGNTPYQLGSLELDIDNNLFVPISKINELRRDAVEKLNQIRSKQFISTPRKNKLKADKFKLKRGRRLNKKELSIYLKGSKGIEEILKQDIDRLYYDIRDVDLSNLDSLVKIVKEYKTELFIRLPQIARLEEIKELKKKLELLEESKIDGYLVPQLGIAEILKNTSKTLIADYPLNNFNNYTVKHWSDMKYKNVILSPELNLKEIKNIANYNNINKEVIVYGHLPMMITEYCAIASVHKGFDSDKDCNHECLTANYGLLDRKGMVAPIEADANTCRTIIYNSQPLYLVDHLDEIMNSGCQSYRLDFVLEDQEEIIEVIKAYKAKLNDPQANSKFIKELSLKFKRKGYTTGHFYRGVK</sequence>
<dbReference type="GO" id="GO:0006508">
    <property type="term" value="P:proteolysis"/>
    <property type="evidence" value="ECO:0007669"/>
    <property type="project" value="UniProtKB-KW"/>
</dbReference>
<dbReference type="InterPro" id="IPR020988">
    <property type="entry name" value="Pept_U32_collagenase"/>
</dbReference>
<keyword evidence="2" id="KW-0645">Protease</keyword>
<dbReference type="PANTHER" id="PTHR30217">
    <property type="entry name" value="PEPTIDASE U32 FAMILY"/>
    <property type="match status" value="1"/>
</dbReference>
<dbReference type="SUPFAM" id="SSF110395">
    <property type="entry name" value="CutC-like"/>
    <property type="match status" value="1"/>
</dbReference>
<proteinExistence type="predicted"/>
<dbReference type="Pfam" id="PF01136">
    <property type="entry name" value="Peptidase_U32"/>
    <property type="match status" value="2"/>
</dbReference>
<keyword evidence="3" id="KW-1185">Reference proteome</keyword>
<dbReference type="PROSITE" id="PS01276">
    <property type="entry name" value="PEPTIDASE_U32"/>
    <property type="match status" value="1"/>
</dbReference>
<dbReference type="Pfam" id="PF12392">
    <property type="entry name" value="DUF3656"/>
    <property type="match status" value="1"/>
</dbReference>
<keyword evidence="2" id="KW-0378">Hydrolase</keyword>
<accession>A0A4R8H8P3</accession>
<evidence type="ECO:0000313" key="3">
    <source>
        <dbReference type="Proteomes" id="UP000295832"/>
    </source>
</evidence>
<dbReference type="Proteomes" id="UP000295832">
    <property type="component" value="Unassembled WGS sequence"/>
</dbReference>